<dbReference type="Gene3D" id="3.30.420.40">
    <property type="match status" value="2"/>
</dbReference>
<dbReference type="PANTHER" id="PTHR14187">
    <property type="entry name" value="ALPHA KINASE/ELONGATION FACTOR 2 KINASE"/>
    <property type="match status" value="1"/>
</dbReference>
<dbReference type="Gene3D" id="3.90.640.10">
    <property type="entry name" value="Actin, Chain A, domain 4"/>
    <property type="match status" value="1"/>
</dbReference>
<organism evidence="1 2">
    <name type="scientific">Aspergillus granulosus</name>
    <dbReference type="NCBI Taxonomy" id="176169"/>
    <lineage>
        <taxon>Eukaryota</taxon>
        <taxon>Fungi</taxon>
        <taxon>Dikarya</taxon>
        <taxon>Ascomycota</taxon>
        <taxon>Pezizomycotina</taxon>
        <taxon>Eurotiomycetes</taxon>
        <taxon>Eurotiomycetidae</taxon>
        <taxon>Eurotiales</taxon>
        <taxon>Aspergillaceae</taxon>
        <taxon>Aspergillus</taxon>
        <taxon>Aspergillus subgen. Nidulantes</taxon>
    </lineage>
</organism>
<sequence>MAKENSPSIIGIDFGARSSSAAFALDKATRRPLDQFPTSAEVESIVYYDMGLKVVGWSQDSDEIVSPEGRLKGGLYVMADFKSRLYPPEDYPEELQAVTLMRDKTEVDIAMDYLGQLRQSVLAQVESQVEKLGSAKRTFQVMMTTPAFWNEEAKAKFREIARNAGFMAELDEKLEFVSTLEAAVLHAEYRDPPTFAVGKTFIVVDCGGSLVEAAAFEIKEKNPLRLERQTRVSVASCGSTEVTRRFMKVANSKLDRIRFRELGRTKPRMRHRCKRQFEKEVLIGLGTTAFRVLPEALSSFWVADLMVEFDCPEADLVEGYMSFREDEVYPCFDFAIERTLGVVYDQITALQGQDQQTNGCLLVGGFNNCLYYNRKVQTGIRSYSLAIIQPDYDPVAFAKGAVLSGLNGL</sequence>
<evidence type="ECO:0008006" key="3">
    <source>
        <dbReference type="Google" id="ProtNLM"/>
    </source>
</evidence>
<proteinExistence type="predicted"/>
<dbReference type="Proteomes" id="UP001610334">
    <property type="component" value="Unassembled WGS sequence"/>
</dbReference>
<dbReference type="PANTHER" id="PTHR14187:SF79">
    <property type="entry name" value="HSP70 FAMILY PROTEIN (AFU_ORTHOLOGUE AFUA_1G15200)"/>
    <property type="match status" value="1"/>
</dbReference>
<dbReference type="CDD" id="cd10170">
    <property type="entry name" value="ASKHA_NBD_HSP70"/>
    <property type="match status" value="1"/>
</dbReference>
<name>A0ABR4HIM3_9EURO</name>
<comment type="caution">
    <text evidence="1">The sequence shown here is derived from an EMBL/GenBank/DDBJ whole genome shotgun (WGS) entry which is preliminary data.</text>
</comment>
<reference evidence="1 2" key="1">
    <citation type="submission" date="2024-07" db="EMBL/GenBank/DDBJ databases">
        <title>Section-level genome sequencing and comparative genomics of Aspergillus sections Usti and Cavernicolus.</title>
        <authorList>
            <consortium name="Lawrence Berkeley National Laboratory"/>
            <person name="Nybo J.L."/>
            <person name="Vesth T.C."/>
            <person name="Theobald S."/>
            <person name="Frisvad J.C."/>
            <person name="Larsen T.O."/>
            <person name="Kjaerboelling I."/>
            <person name="Rothschild-Mancinelli K."/>
            <person name="Lyhne E.K."/>
            <person name="Kogle M.E."/>
            <person name="Barry K."/>
            <person name="Clum A."/>
            <person name="Na H."/>
            <person name="Ledsgaard L."/>
            <person name="Lin J."/>
            <person name="Lipzen A."/>
            <person name="Kuo A."/>
            <person name="Riley R."/>
            <person name="Mondo S."/>
            <person name="Labutti K."/>
            <person name="Haridas S."/>
            <person name="Pangalinan J."/>
            <person name="Salamov A.A."/>
            <person name="Simmons B.A."/>
            <person name="Magnuson J.K."/>
            <person name="Chen J."/>
            <person name="Drula E."/>
            <person name="Henrissat B."/>
            <person name="Wiebenga A."/>
            <person name="Lubbers R.J."/>
            <person name="Gomes A.C."/>
            <person name="Makela M.R."/>
            <person name="Stajich J."/>
            <person name="Grigoriev I.V."/>
            <person name="Mortensen U.H."/>
            <person name="De Vries R.P."/>
            <person name="Baker S.E."/>
            <person name="Andersen M.R."/>
        </authorList>
    </citation>
    <scope>NUCLEOTIDE SEQUENCE [LARGE SCALE GENOMIC DNA]</scope>
    <source>
        <strain evidence="1 2">CBS 588.65</strain>
    </source>
</reference>
<dbReference type="EMBL" id="JBFXLT010000029">
    <property type="protein sequence ID" value="KAL2815190.1"/>
    <property type="molecule type" value="Genomic_DNA"/>
</dbReference>
<dbReference type="InterPro" id="IPR043129">
    <property type="entry name" value="ATPase_NBD"/>
</dbReference>
<accession>A0ABR4HIM3</accession>
<evidence type="ECO:0000313" key="2">
    <source>
        <dbReference type="Proteomes" id="UP001610334"/>
    </source>
</evidence>
<protein>
    <recommendedName>
        <fullName evidence="3">Actin-like ATPase domain-containing protein</fullName>
    </recommendedName>
</protein>
<gene>
    <name evidence="1" type="ORF">BJX63DRAFT_420535</name>
</gene>
<evidence type="ECO:0000313" key="1">
    <source>
        <dbReference type="EMBL" id="KAL2815190.1"/>
    </source>
</evidence>
<keyword evidence="2" id="KW-1185">Reference proteome</keyword>
<dbReference type="SUPFAM" id="SSF53067">
    <property type="entry name" value="Actin-like ATPase domain"/>
    <property type="match status" value="2"/>
</dbReference>